<evidence type="ECO:0000313" key="3">
    <source>
        <dbReference type="Proteomes" id="UP000694620"/>
    </source>
</evidence>
<dbReference type="PROSITE" id="PS50234">
    <property type="entry name" value="VWFA"/>
    <property type="match status" value="2"/>
</dbReference>
<evidence type="ECO:0000313" key="2">
    <source>
        <dbReference type="Ensembl" id="ENSECRP00000032919.1"/>
    </source>
</evidence>
<dbReference type="Proteomes" id="UP000694620">
    <property type="component" value="Unassembled WGS sequence"/>
</dbReference>
<dbReference type="InterPro" id="IPR002035">
    <property type="entry name" value="VWF_A"/>
</dbReference>
<dbReference type="GO" id="GO:0005581">
    <property type="term" value="C:collagen trimer"/>
    <property type="evidence" value="ECO:0007669"/>
    <property type="project" value="UniProtKB-KW"/>
</dbReference>
<dbReference type="InterPro" id="IPR050525">
    <property type="entry name" value="ECM_Assembly_Org"/>
</dbReference>
<dbReference type="SUPFAM" id="SSF53300">
    <property type="entry name" value="vWA-like"/>
    <property type="match status" value="2"/>
</dbReference>
<dbReference type="InterPro" id="IPR036465">
    <property type="entry name" value="vWFA_dom_sf"/>
</dbReference>
<reference evidence="2" key="2">
    <citation type="submission" date="2025-09" db="UniProtKB">
        <authorList>
            <consortium name="Ensembl"/>
        </authorList>
    </citation>
    <scope>IDENTIFICATION</scope>
</reference>
<sequence length="462" mass="50306">MRGHLSSLHPQLLFSLKASAPAVTADIIFLVDSSWSIGKDNFQFVREFLYKVVKALKTGGGDFKFALVQYSGSPKTEFQLSTYSSVQDVLFHIWSMPYLGGGTRTGLGLEYLIEQHLTAAAGSRANEGVPQLVVVLTDGRSQDDVIPPSSVLQLADVDMFAVGVHHAVEWELKEMASKPLERHMYNVANFSALRDIVGDLVDNVYAAVAPSAPAEVAGVNSDQCFLHVSTGISTHLFLFSSTDQKDIVFLIDGSNNVGDDFPSIRDFILRFIEPLDIGIDQIRFSVIQYSDQPNANFYLNTYSTKEQVVSAVNGMTLLQGDSANLGAALTFLKDTVFTQTYGSRISEKVPQILVVLSTQRSRDSVRSPAIALKTAGVVPLTIGAKNANANEMKIVAIDPSYSFVVSDVPVISAIEQQISSLATALTAEEVETLVSKGKLTFNWFLLQLHLLSKKANKSIGLF</sequence>
<feature type="domain" description="VWFA" evidence="1">
    <location>
        <begin position="246"/>
        <end position="418"/>
    </location>
</feature>
<dbReference type="GO" id="GO:0007155">
    <property type="term" value="P:cell adhesion"/>
    <property type="evidence" value="ECO:0007669"/>
    <property type="project" value="UniProtKB-KW"/>
</dbReference>
<dbReference type="PRINTS" id="PR00453">
    <property type="entry name" value="VWFADOMAIN"/>
</dbReference>
<dbReference type="Gene3D" id="3.40.50.410">
    <property type="entry name" value="von Willebrand factor, type A domain"/>
    <property type="match status" value="2"/>
</dbReference>
<feature type="domain" description="VWFA" evidence="1">
    <location>
        <begin position="26"/>
        <end position="204"/>
    </location>
</feature>
<accession>A0A8C4THR3</accession>
<keyword evidence="3" id="KW-1185">Reference proteome</keyword>
<dbReference type="SMART" id="SM00327">
    <property type="entry name" value="VWA"/>
    <property type="match status" value="2"/>
</dbReference>
<name>A0A8C4THR3_ERPCA</name>
<proteinExistence type="predicted"/>
<evidence type="ECO:0000259" key="1">
    <source>
        <dbReference type="PROSITE" id="PS50234"/>
    </source>
</evidence>
<dbReference type="GO" id="GO:0005615">
    <property type="term" value="C:extracellular space"/>
    <property type="evidence" value="ECO:0007669"/>
    <property type="project" value="TreeGrafter"/>
</dbReference>
<dbReference type="GeneTree" id="ENSGT00940000156462"/>
<dbReference type="AlphaFoldDB" id="A0A8C4THR3"/>
<dbReference type="Ensembl" id="ENSECRT00000033643.1">
    <property type="protein sequence ID" value="ENSECRP00000032919.1"/>
    <property type="gene ID" value="ENSECRG00000022300.1"/>
</dbReference>
<protein>
    <recommendedName>
        <fullName evidence="1">VWFA domain-containing protein</fullName>
    </recommendedName>
</protein>
<dbReference type="PANTHER" id="PTHR24020">
    <property type="entry name" value="COLLAGEN ALPHA"/>
    <property type="match status" value="1"/>
</dbReference>
<organism evidence="2 3">
    <name type="scientific">Erpetoichthys calabaricus</name>
    <name type="common">Rope fish</name>
    <name type="synonym">Calamoichthys calabaricus</name>
    <dbReference type="NCBI Taxonomy" id="27687"/>
    <lineage>
        <taxon>Eukaryota</taxon>
        <taxon>Metazoa</taxon>
        <taxon>Chordata</taxon>
        <taxon>Craniata</taxon>
        <taxon>Vertebrata</taxon>
        <taxon>Euteleostomi</taxon>
        <taxon>Actinopterygii</taxon>
        <taxon>Polypteriformes</taxon>
        <taxon>Polypteridae</taxon>
        <taxon>Erpetoichthys</taxon>
    </lineage>
</organism>
<dbReference type="PANTHER" id="PTHR24020:SF13">
    <property type="entry name" value="COLLAGEN ALPHA-3(VI) CHAIN"/>
    <property type="match status" value="1"/>
</dbReference>
<reference evidence="2" key="1">
    <citation type="submission" date="2025-08" db="UniProtKB">
        <authorList>
            <consortium name="Ensembl"/>
        </authorList>
    </citation>
    <scope>IDENTIFICATION</scope>
</reference>
<dbReference type="Pfam" id="PF00092">
    <property type="entry name" value="VWA"/>
    <property type="match status" value="2"/>
</dbReference>